<dbReference type="PANTHER" id="PTHR33121">
    <property type="entry name" value="CYCLIC DI-GMP PHOSPHODIESTERASE PDEF"/>
    <property type="match status" value="1"/>
</dbReference>
<evidence type="ECO:0000259" key="2">
    <source>
        <dbReference type="PROSITE" id="PS50883"/>
    </source>
</evidence>
<dbReference type="Pfam" id="PF00990">
    <property type="entry name" value="GGDEF"/>
    <property type="match status" value="1"/>
</dbReference>
<dbReference type="Pfam" id="PF00563">
    <property type="entry name" value="EAL"/>
    <property type="match status" value="1"/>
</dbReference>
<dbReference type="AlphaFoldDB" id="A0A2T4JJW1"/>
<dbReference type="SUPFAM" id="SSF141868">
    <property type="entry name" value="EAL domain-like"/>
    <property type="match status" value="1"/>
</dbReference>
<evidence type="ECO:0000313" key="5">
    <source>
        <dbReference type="Proteomes" id="UP000241899"/>
    </source>
</evidence>
<dbReference type="InterPro" id="IPR001633">
    <property type="entry name" value="EAL_dom"/>
</dbReference>
<keyword evidence="1" id="KW-1133">Transmembrane helix</keyword>
<dbReference type="InterPro" id="IPR035919">
    <property type="entry name" value="EAL_sf"/>
</dbReference>
<dbReference type="InterPro" id="IPR050706">
    <property type="entry name" value="Cyclic-di-GMP_PDE-like"/>
</dbReference>
<evidence type="ECO:0000313" key="4">
    <source>
        <dbReference type="EMBL" id="PTE18194.1"/>
    </source>
</evidence>
<dbReference type="SMART" id="SM00052">
    <property type="entry name" value="EAL"/>
    <property type="match status" value="1"/>
</dbReference>
<dbReference type="SUPFAM" id="SSF55073">
    <property type="entry name" value="Nucleotide cyclase"/>
    <property type="match status" value="1"/>
</dbReference>
<dbReference type="Gene3D" id="3.30.70.270">
    <property type="match status" value="1"/>
</dbReference>
<keyword evidence="1" id="KW-0472">Membrane</keyword>
<keyword evidence="5" id="KW-1185">Reference proteome</keyword>
<dbReference type="SMART" id="SM00267">
    <property type="entry name" value="GGDEF"/>
    <property type="match status" value="1"/>
</dbReference>
<gene>
    <name evidence="4" type="ORF">C5F46_05545</name>
</gene>
<dbReference type="InterPro" id="IPR043128">
    <property type="entry name" value="Rev_trsase/Diguanyl_cyclase"/>
</dbReference>
<feature type="domain" description="EAL" evidence="2">
    <location>
        <begin position="251"/>
        <end position="506"/>
    </location>
</feature>
<evidence type="ECO:0000259" key="3">
    <source>
        <dbReference type="PROSITE" id="PS50887"/>
    </source>
</evidence>
<dbReference type="InterPro" id="IPR000160">
    <property type="entry name" value="GGDEF_dom"/>
</dbReference>
<evidence type="ECO:0000256" key="1">
    <source>
        <dbReference type="SAM" id="Phobius"/>
    </source>
</evidence>
<dbReference type="Proteomes" id="UP000241899">
    <property type="component" value="Unassembled WGS sequence"/>
</dbReference>
<sequence length="520" mass="54898">MSNEGGAKAPTPRIRHWARGVLRLELLAFTPALVLAGLWYGAEGVALVATTALAVAWLARDPTLRAAPAGGARDDPVTCCGATGLPLRPAAEALLDRALSLAATTGHGSAAFVLGFDNADDLATELGADAMGRLLRRCGDRLHGALRESDLAVRLDGPRFAVVLAPVRRTDLESAIQVANRLQTALEAPFSLDAAKVHVSVHIGFCLISRNPGHSGAAMLTAAETAAEEARRCGQGAIRAYSVEVRQAAETRSALVNAAAALEAGQIVARFRPQLCTDTGAISGFAVEPCWHPPQRGVLEDADILHALTAQGLRPRLTELMLAQALAALRHWDQAGMGGATATVPLSTEELRDPKLTQRLKWDIDRFEAAPGRLRFELPETAVSGAGEDVIGYNMAALARMGCHIDLAGFGAGPASINKIRGGAVRRLRIDRSFVARADMDPGQQRVLSALISLTERLGVETLADGVSSIGEHAILAQLGCNHVQGPAIAPAMALEETHDWSLRHRAKLAATPRLGNRKV</sequence>
<dbReference type="RefSeq" id="WP_107324369.1">
    <property type="nucleotide sequence ID" value="NZ_NHSP01000047.1"/>
</dbReference>
<comment type="caution">
    <text evidence="4">The sequence shown here is derived from an EMBL/GenBank/DDBJ whole genome shotgun (WGS) entry which is preliminary data.</text>
</comment>
<proteinExistence type="predicted"/>
<dbReference type="Gene3D" id="3.20.20.450">
    <property type="entry name" value="EAL domain"/>
    <property type="match status" value="1"/>
</dbReference>
<dbReference type="PROSITE" id="PS50883">
    <property type="entry name" value="EAL"/>
    <property type="match status" value="1"/>
</dbReference>
<dbReference type="EMBL" id="PZKF01000009">
    <property type="protein sequence ID" value="PTE18194.1"/>
    <property type="molecule type" value="Genomic_DNA"/>
</dbReference>
<name>A0A2T4JJW1_9RHOB</name>
<dbReference type="InterPro" id="IPR029787">
    <property type="entry name" value="Nucleotide_cyclase"/>
</dbReference>
<keyword evidence="1" id="KW-0812">Transmembrane</keyword>
<feature type="transmembrane region" description="Helical" evidence="1">
    <location>
        <begin position="21"/>
        <end position="42"/>
    </location>
</feature>
<protein>
    <submittedName>
        <fullName evidence="4">Diguanylate cyclase</fullName>
    </submittedName>
</protein>
<dbReference type="NCBIfam" id="TIGR00254">
    <property type="entry name" value="GGDEF"/>
    <property type="match status" value="1"/>
</dbReference>
<dbReference type="PANTHER" id="PTHR33121:SF70">
    <property type="entry name" value="SIGNALING PROTEIN YKOW"/>
    <property type="match status" value="1"/>
</dbReference>
<organism evidence="4 5">
    <name type="scientific">Phaeovulum veldkampii DSM 11550</name>
    <dbReference type="NCBI Taxonomy" id="1185920"/>
    <lineage>
        <taxon>Bacteria</taxon>
        <taxon>Pseudomonadati</taxon>
        <taxon>Pseudomonadota</taxon>
        <taxon>Alphaproteobacteria</taxon>
        <taxon>Rhodobacterales</taxon>
        <taxon>Paracoccaceae</taxon>
        <taxon>Phaeovulum</taxon>
    </lineage>
</organism>
<dbReference type="GO" id="GO:0071111">
    <property type="term" value="F:cyclic-guanylate-specific phosphodiesterase activity"/>
    <property type="evidence" value="ECO:0007669"/>
    <property type="project" value="InterPro"/>
</dbReference>
<accession>A0A2T4JJW1</accession>
<feature type="domain" description="GGDEF" evidence="3">
    <location>
        <begin position="107"/>
        <end position="243"/>
    </location>
</feature>
<dbReference type="CDD" id="cd01948">
    <property type="entry name" value="EAL"/>
    <property type="match status" value="1"/>
</dbReference>
<dbReference type="OrthoDB" id="9814202at2"/>
<reference evidence="4 5" key="1">
    <citation type="submission" date="2018-03" db="EMBL/GenBank/DDBJ databases">
        <title>Rhodobacter veldkampii.</title>
        <authorList>
            <person name="Meyer T.E."/>
            <person name="Miller S."/>
            <person name="Lodha T."/>
            <person name="Gandham S."/>
            <person name="Chintalapati S."/>
            <person name="Chintalapati V.R."/>
        </authorList>
    </citation>
    <scope>NUCLEOTIDE SEQUENCE [LARGE SCALE GENOMIC DNA]</scope>
    <source>
        <strain evidence="4 5">DSM 11550</strain>
    </source>
</reference>
<dbReference type="PROSITE" id="PS50887">
    <property type="entry name" value="GGDEF"/>
    <property type="match status" value="1"/>
</dbReference>